<dbReference type="PIRSF" id="PIRSF010606">
    <property type="entry name" value="Spore_coat_CotJB"/>
    <property type="match status" value="1"/>
</dbReference>
<feature type="domain" description="Protein CotJB" evidence="1">
    <location>
        <begin position="7"/>
        <end position="82"/>
    </location>
</feature>
<dbReference type="InterPro" id="IPR016571">
    <property type="entry name" value="Spore_coat_assembly_CotJB"/>
</dbReference>
<reference evidence="2 3" key="1">
    <citation type="submission" date="2019-11" db="EMBL/GenBank/DDBJ databases">
        <title>Genome sequence of Moorella glycerini DSM11254.</title>
        <authorList>
            <person name="Poehlein A."/>
            <person name="Boeer T."/>
            <person name="Daniel R."/>
        </authorList>
    </citation>
    <scope>NUCLEOTIDE SEQUENCE [LARGE SCALE GENOMIC DNA]</scope>
    <source>
        <strain evidence="2 3">DSM 11254</strain>
    </source>
</reference>
<dbReference type="AlphaFoldDB" id="A0A0C7N7H6"/>
<dbReference type="OrthoDB" id="9804099at2"/>
<proteinExistence type="predicted"/>
<dbReference type="Proteomes" id="UP000425916">
    <property type="component" value="Chromosome"/>
</dbReference>
<organism evidence="2 3">
    <name type="scientific">Neomoorella glycerini</name>
    <dbReference type="NCBI Taxonomy" id="55779"/>
    <lineage>
        <taxon>Bacteria</taxon>
        <taxon>Bacillati</taxon>
        <taxon>Bacillota</taxon>
        <taxon>Clostridia</taxon>
        <taxon>Neomoorellales</taxon>
        <taxon>Neomoorellaceae</taxon>
        <taxon>Neomoorella</taxon>
    </lineage>
</organism>
<dbReference type="Pfam" id="PF12652">
    <property type="entry name" value="CotJB"/>
    <property type="match status" value="1"/>
</dbReference>
<dbReference type="RefSeq" id="WP_054937204.1">
    <property type="nucleotide sequence ID" value="NZ_CP046244.1"/>
</dbReference>
<evidence type="ECO:0000313" key="3">
    <source>
        <dbReference type="Proteomes" id="UP000425916"/>
    </source>
</evidence>
<accession>A0A0C7N7H6</accession>
<dbReference type="STRING" id="55779.2287"/>
<keyword evidence="3" id="KW-1185">Reference proteome</keyword>
<sequence length="85" mass="9907">MDGQRLSLLKKIMALEFTCVDFNLYLDTHPEDYRALAEYNAASEALLAAKKEYENLYGPLTNYGSTPSPQAWRWIDEPWPWETTF</sequence>
<dbReference type="EMBL" id="CP046244">
    <property type="protein sequence ID" value="QGP93769.1"/>
    <property type="molecule type" value="Genomic_DNA"/>
</dbReference>
<gene>
    <name evidence="2" type="ORF">MGLY_31910</name>
</gene>
<dbReference type="InterPro" id="IPR024207">
    <property type="entry name" value="CotJB_dom"/>
</dbReference>
<protein>
    <submittedName>
        <fullName evidence="2">CotJB protein</fullName>
    </submittedName>
</protein>
<evidence type="ECO:0000259" key="1">
    <source>
        <dbReference type="Pfam" id="PF12652"/>
    </source>
</evidence>
<evidence type="ECO:0000313" key="2">
    <source>
        <dbReference type="EMBL" id="QGP93769.1"/>
    </source>
</evidence>
<name>A0A0C7N7H6_9FIRM</name>